<evidence type="ECO:0000313" key="2">
    <source>
        <dbReference type="EMBL" id="EEC13334.1"/>
    </source>
</evidence>
<dbReference type="InParanoid" id="B7Q3B2"/>
<organism>
    <name type="scientific">Ixodes scapularis</name>
    <name type="common">Black-legged tick</name>
    <name type="synonym">Deer tick</name>
    <dbReference type="NCBI Taxonomy" id="6945"/>
    <lineage>
        <taxon>Eukaryota</taxon>
        <taxon>Metazoa</taxon>
        <taxon>Ecdysozoa</taxon>
        <taxon>Arthropoda</taxon>
        <taxon>Chelicerata</taxon>
        <taxon>Arachnida</taxon>
        <taxon>Acari</taxon>
        <taxon>Parasitiformes</taxon>
        <taxon>Ixodida</taxon>
        <taxon>Ixodoidea</taxon>
        <taxon>Ixodidae</taxon>
        <taxon>Ixodinae</taxon>
        <taxon>Ixodes</taxon>
    </lineage>
</organism>
<gene>
    <name evidence="2" type="ORF">IscW_ISCW010012</name>
</gene>
<dbReference type="AlphaFoldDB" id="B7Q3B2"/>
<evidence type="ECO:0000313" key="3">
    <source>
        <dbReference type="EnsemblMetazoa" id="ISCW010012-PA"/>
    </source>
</evidence>
<feature type="compositionally biased region" description="Polar residues" evidence="1">
    <location>
        <begin position="1"/>
        <end position="12"/>
    </location>
</feature>
<keyword evidence="4" id="KW-1185">Reference proteome</keyword>
<proteinExistence type="predicted"/>
<feature type="compositionally biased region" description="Low complexity" evidence="1">
    <location>
        <begin position="14"/>
        <end position="25"/>
    </location>
</feature>
<sequence>MRRHTIPNTLAGEQSAQAVAAHSSATLQNRRAIASSTPPPPRRCSGLRDDHGRNARRIQEQAVCMNAAGRGSKTSEELEKLGACVRV</sequence>
<feature type="region of interest" description="Disordered" evidence="1">
    <location>
        <begin position="1"/>
        <end position="53"/>
    </location>
</feature>
<dbReference type="EMBL" id="ABJB011032556">
    <property type="status" value="NOT_ANNOTATED_CDS"/>
    <property type="molecule type" value="Genomic_DNA"/>
</dbReference>
<reference evidence="3" key="2">
    <citation type="submission" date="2020-05" db="UniProtKB">
        <authorList>
            <consortium name="EnsemblMetazoa"/>
        </authorList>
    </citation>
    <scope>IDENTIFICATION</scope>
    <source>
        <strain evidence="3">wikel</strain>
    </source>
</reference>
<evidence type="ECO:0000256" key="1">
    <source>
        <dbReference type="SAM" id="MobiDB-lite"/>
    </source>
</evidence>
<dbReference type="EnsemblMetazoa" id="ISCW010012-RA">
    <property type="protein sequence ID" value="ISCW010012-PA"/>
    <property type="gene ID" value="ISCW010012"/>
</dbReference>
<dbReference type="PaxDb" id="6945-B7Q3B2"/>
<accession>B7Q3B2</accession>
<dbReference type="EMBL" id="DS848485">
    <property type="protein sequence ID" value="EEC13334.1"/>
    <property type="molecule type" value="Genomic_DNA"/>
</dbReference>
<name>B7Q3B2_IXOSC</name>
<protein>
    <submittedName>
        <fullName evidence="2 3">Uncharacterized protein</fullName>
    </submittedName>
</protein>
<evidence type="ECO:0000313" key="4">
    <source>
        <dbReference type="Proteomes" id="UP000001555"/>
    </source>
</evidence>
<dbReference type="HOGENOM" id="CLU_2485856_0_0_1"/>
<dbReference type="VEuPathDB" id="VectorBase:ISCI010012"/>
<dbReference type="Proteomes" id="UP000001555">
    <property type="component" value="Unassembled WGS sequence"/>
</dbReference>
<dbReference type="VEuPathDB" id="VectorBase:ISCW010012"/>
<reference evidence="2 4" key="1">
    <citation type="submission" date="2008-03" db="EMBL/GenBank/DDBJ databases">
        <title>Annotation of Ixodes scapularis.</title>
        <authorList>
            <consortium name="Ixodes scapularis Genome Project Consortium"/>
            <person name="Caler E."/>
            <person name="Hannick L.I."/>
            <person name="Bidwell S."/>
            <person name="Joardar V."/>
            <person name="Thiagarajan M."/>
            <person name="Amedeo P."/>
            <person name="Galinsky K.J."/>
            <person name="Schobel S."/>
            <person name="Inman J."/>
            <person name="Hostetler J."/>
            <person name="Miller J."/>
            <person name="Hammond M."/>
            <person name="Megy K."/>
            <person name="Lawson D."/>
            <person name="Kodira C."/>
            <person name="Sutton G."/>
            <person name="Meyer J."/>
            <person name="Hill C.A."/>
            <person name="Birren B."/>
            <person name="Nene V."/>
            <person name="Collins F."/>
            <person name="Alarcon-Chaidez F."/>
            <person name="Wikel S."/>
            <person name="Strausberg R."/>
        </authorList>
    </citation>
    <scope>NUCLEOTIDE SEQUENCE [LARGE SCALE GENOMIC DNA]</scope>
    <source>
        <strain evidence="4">Wikel</strain>
        <strain evidence="2">Wikel colony</strain>
    </source>
</reference>